<dbReference type="Proteomes" id="UP000262939">
    <property type="component" value="Unassembled WGS sequence"/>
</dbReference>
<feature type="transmembrane region" description="Helical" evidence="1">
    <location>
        <begin position="95"/>
        <end position="117"/>
    </location>
</feature>
<dbReference type="OrthoDB" id="2691442at2"/>
<reference evidence="2 3" key="1">
    <citation type="submission" date="2018-08" db="EMBL/GenBank/DDBJ databases">
        <title>Bacillus chawlae sp. nov., Bacillus glennii sp. nov., and Bacillus saganii sp. nov. Isolated from the Vehicle Assembly Building at Kennedy Space Center where the Viking Spacecraft were Assembled.</title>
        <authorList>
            <person name="Seuylemezian A."/>
            <person name="Vaishampayan P."/>
        </authorList>
    </citation>
    <scope>NUCLEOTIDE SEQUENCE [LARGE SCALE GENOMIC DNA]</scope>
    <source>
        <strain evidence="2 3">V44-8</strain>
    </source>
</reference>
<keyword evidence="1" id="KW-1133">Transmembrane helix</keyword>
<dbReference type="EMBL" id="QVTD01000003">
    <property type="protein sequence ID" value="RFU65666.1"/>
    <property type="molecule type" value="Genomic_DNA"/>
</dbReference>
<keyword evidence="3" id="KW-1185">Reference proteome</keyword>
<gene>
    <name evidence="2" type="ORF">D0466_07285</name>
</gene>
<feature type="transmembrane region" description="Helical" evidence="1">
    <location>
        <begin position="21"/>
        <end position="43"/>
    </location>
</feature>
<evidence type="ECO:0000313" key="2">
    <source>
        <dbReference type="EMBL" id="RFU65666.1"/>
    </source>
</evidence>
<dbReference type="Pfam" id="PF11085">
    <property type="entry name" value="YqhR"/>
    <property type="match status" value="1"/>
</dbReference>
<proteinExistence type="predicted"/>
<accession>A0A372LJ67</accession>
<sequence>MNGENNEKDGYGHVSLIKDTIIIGFTGGILLCLALQFVFYFNLMDYSPKFILTSWTDLSWVDGWLGVVMSMLFFGILSIFAALVYYALLKKTRNIFAGILYGLVIFLLLVFIFRPMFPDLPTFAKMNAKTIITGICIFVIYGVFVGYSISYEHQEIEKQTKVKTETDIT</sequence>
<evidence type="ECO:0000256" key="1">
    <source>
        <dbReference type="SAM" id="Phobius"/>
    </source>
</evidence>
<feature type="transmembrane region" description="Helical" evidence="1">
    <location>
        <begin position="129"/>
        <end position="149"/>
    </location>
</feature>
<dbReference type="RefSeq" id="WP_117321838.1">
    <property type="nucleotide sequence ID" value="NZ_QVTD01000003.1"/>
</dbReference>
<feature type="transmembrane region" description="Helical" evidence="1">
    <location>
        <begin position="63"/>
        <end position="88"/>
    </location>
</feature>
<evidence type="ECO:0000313" key="3">
    <source>
        <dbReference type="Proteomes" id="UP000262939"/>
    </source>
</evidence>
<organism evidence="2 3">
    <name type="scientific">Peribacillus glennii</name>
    <dbReference type="NCBI Taxonomy" id="2303991"/>
    <lineage>
        <taxon>Bacteria</taxon>
        <taxon>Bacillati</taxon>
        <taxon>Bacillota</taxon>
        <taxon>Bacilli</taxon>
        <taxon>Bacillales</taxon>
        <taxon>Bacillaceae</taxon>
        <taxon>Peribacillus</taxon>
    </lineage>
</organism>
<dbReference type="InterPro" id="IPR024563">
    <property type="entry name" value="YqhR"/>
</dbReference>
<comment type="caution">
    <text evidence="2">The sequence shown here is derived from an EMBL/GenBank/DDBJ whole genome shotgun (WGS) entry which is preliminary data.</text>
</comment>
<protein>
    <submittedName>
        <fullName evidence="2">Uncharacterized protein</fullName>
    </submittedName>
</protein>
<dbReference type="AlphaFoldDB" id="A0A372LJ67"/>
<keyword evidence="1" id="KW-0812">Transmembrane</keyword>
<keyword evidence="1" id="KW-0472">Membrane</keyword>
<name>A0A372LJ67_9BACI</name>